<comment type="caution">
    <text evidence="2">The sequence shown here is derived from an EMBL/GenBank/DDBJ whole genome shotgun (WGS) entry which is preliminary data.</text>
</comment>
<dbReference type="PANTHER" id="PTHR34598">
    <property type="entry name" value="BLL6449 PROTEIN"/>
    <property type="match status" value="1"/>
</dbReference>
<comment type="similarity">
    <text evidence="1">Belongs to the asaB hydroxylase/desaturase family.</text>
</comment>
<sequence>MAVVGNIDFLARDVLYDKQKPYRMKFVPPSGFPWSNIKTNIQPQKIEDIRGREKDFSLGANGFSLETLDSGMTYKDFDDEDKIVQTYLPNVAKLLRSMLNPSRIQIFEFLVRKRGESFPLATETAYEDHQPTTAAHIDMTQEWASILARRLNHKSGIHRLPGEHYQFINVWAPIRGPVQDWPLALCDASSLNLHALHAGDVVFQDFQTENLLLEHHPEHRWYYVSEQMPTQAWVFLQGDSRGRQCVPHSSFLHPGAPEKAQPRQSIEVRALVFTT</sequence>
<dbReference type="EMBL" id="JAPVEA010000007">
    <property type="protein sequence ID" value="KAJ5444545.1"/>
    <property type="molecule type" value="Genomic_DNA"/>
</dbReference>
<reference evidence="2" key="1">
    <citation type="submission" date="2022-12" db="EMBL/GenBank/DDBJ databases">
        <authorList>
            <person name="Petersen C."/>
        </authorList>
    </citation>
    <scope>NUCLEOTIDE SEQUENCE</scope>
    <source>
        <strain evidence="2">IBT 16125</strain>
    </source>
</reference>
<organism evidence="2 3">
    <name type="scientific">Penicillium daleae</name>
    <dbReference type="NCBI Taxonomy" id="63821"/>
    <lineage>
        <taxon>Eukaryota</taxon>
        <taxon>Fungi</taxon>
        <taxon>Dikarya</taxon>
        <taxon>Ascomycota</taxon>
        <taxon>Pezizomycotina</taxon>
        <taxon>Eurotiomycetes</taxon>
        <taxon>Eurotiomycetidae</taxon>
        <taxon>Eurotiales</taxon>
        <taxon>Aspergillaceae</taxon>
        <taxon>Penicillium</taxon>
    </lineage>
</organism>
<evidence type="ECO:0000313" key="2">
    <source>
        <dbReference type="EMBL" id="KAJ5444545.1"/>
    </source>
</evidence>
<reference evidence="2" key="2">
    <citation type="journal article" date="2023" name="IMA Fungus">
        <title>Comparative genomic study of the Penicillium genus elucidates a diverse pangenome and 15 lateral gene transfer events.</title>
        <authorList>
            <person name="Petersen C."/>
            <person name="Sorensen T."/>
            <person name="Nielsen M.R."/>
            <person name="Sondergaard T.E."/>
            <person name="Sorensen J.L."/>
            <person name="Fitzpatrick D.A."/>
            <person name="Frisvad J.C."/>
            <person name="Nielsen K.L."/>
        </authorList>
    </citation>
    <scope>NUCLEOTIDE SEQUENCE</scope>
    <source>
        <strain evidence="2">IBT 16125</strain>
    </source>
</reference>
<gene>
    <name evidence="2" type="ORF">N7458_008417</name>
</gene>
<protein>
    <submittedName>
        <fullName evidence="2">Uncharacterized protein</fullName>
    </submittedName>
</protein>
<dbReference type="GeneID" id="81602042"/>
<dbReference type="GO" id="GO:0016491">
    <property type="term" value="F:oxidoreductase activity"/>
    <property type="evidence" value="ECO:0007669"/>
    <property type="project" value="InterPro"/>
</dbReference>
<dbReference type="AlphaFoldDB" id="A0AAD6C4T2"/>
<evidence type="ECO:0000256" key="1">
    <source>
        <dbReference type="ARBA" id="ARBA00023604"/>
    </source>
</evidence>
<proteinExistence type="inferred from homology"/>
<keyword evidence="3" id="KW-1185">Reference proteome</keyword>
<dbReference type="PANTHER" id="PTHR34598:SF3">
    <property type="entry name" value="OXIDOREDUCTASE AN1597"/>
    <property type="match status" value="1"/>
</dbReference>
<dbReference type="RefSeq" id="XP_056764625.1">
    <property type="nucleotide sequence ID" value="XM_056911799.1"/>
</dbReference>
<accession>A0AAD6C4T2</accession>
<dbReference type="Proteomes" id="UP001213681">
    <property type="component" value="Unassembled WGS sequence"/>
</dbReference>
<name>A0AAD6C4T2_9EURO</name>
<evidence type="ECO:0000313" key="3">
    <source>
        <dbReference type="Proteomes" id="UP001213681"/>
    </source>
</evidence>
<dbReference type="NCBIfam" id="NF041278">
    <property type="entry name" value="CmcJ_NvfI_EfuI"/>
    <property type="match status" value="1"/>
</dbReference>
<dbReference type="InterPro" id="IPR044053">
    <property type="entry name" value="AsaB-like"/>
</dbReference>